<keyword evidence="1" id="KW-1133">Transmembrane helix</keyword>
<keyword evidence="3" id="KW-1185">Reference proteome</keyword>
<protein>
    <submittedName>
        <fullName evidence="2">YtpI family protein</fullName>
    </submittedName>
</protein>
<dbReference type="InterPro" id="IPR025618">
    <property type="entry name" value="YtpI"/>
</dbReference>
<reference evidence="2" key="1">
    <citation type="submission" date="2022-04" db="EMBL/GenBank/DDBJ databases">
        <title>Halobacillus sp. isolated from saltern.</title>
        <authorList>
            <person name="Won M."/>
            <person name="Lee C.-M."/>
            <person name="Woen H.-Y."/>
            <person name="Kwon S.-W."/>
        </authorList>
    </citation>
    <scope>NUCLEOTIDE SEQUENCE</scope>
    <source>
        <strain evidence="2">SSHM10-5</strain>
    </source>
</reference>
<name>A0ABY4HJH7_9BACI</name>
<keyword evidence="1" id="KW-0472">Membrane</keyword>
<dbReference type="EMBL" id="CP095075">
    <property type="protein sequence ID" value="UOR14070.1"/>
    <property type="molecule type" value="Genomic_DNA"/>
</dbReference>
<evidence type="ECO:0000313" key="2">
    <source>
        <dbReference type="EMBL" id="UOR14070.1"/>
    </source>
</evidence>
<proteinExistence type="predicted"/>
<accession>A0ABY4HJH7</accession>
<keyword evidence="1" id="KW-0812">Transmembrane</keyword>
<feature type="transmembrane region" description="Helical" evidence="1">
    <location>
        <begin position="6"/>
        <end position="24"/>
    </location>
</feature>
<dbReference type="Pfam" id="PF14007">
    <property type="entry name" value="YtpI"/>
    <property type="match status" value="1"/>
</dbReference>
<feature type="transmembrane region" description="Helical" evidence="1">
    <location>
        <begin position="36"/>
        <end position="55"/>
    </location>
</feature>
<gene>
    <name evidence="2" type="ORF">MUO15_20695</name>
</gene>
<feature type="transmembrane region" description="Helical" evidence="1">
    <location>
        <begin position="61"/>
        <end position="81"/>
    </location>
</feature>
<evidence type="ECO:0000313" key="3">
    <source>
        <dbReference type="Proteomes" id="UP000830326"/>
    </source>
</evidence>
<evidence type="ECO:0000256" key="1">
    <source>
        <dbReference type="SAM" id="Phobius"/>
    </source>
</evidence>
<dbReference type="Proteomes" id="UP000830326">
    <property type="component" value="Chromosome"/>
</dbReference>
<sequence>MIIFPTIILIAFLFYIYYKVMLVKSRDPLQQAYMNSKAKTFLGIFVFFFGINQYLYYETRLSLFIGIVFLVLGALQFRLGVKSTRHYRSEYSKHRA</sequence>
<organism evidence="2 3">
    <name type="scientific">Halobacillus amylolyticus</name>
    <dbReference type="NCBI Taxonomy" id="2932259"/>
    <lineage>
        <taxon>Bacteria</taxon>
        <taxon>Bacillati</taxon>
        <taxon>Bacillota</taxon>
        <taxon>Bacilli</taxon>
        <taxon>Bacillales</taxon>
        <taxon>Bacillaceae</taxon>
        <taxon>Halobacillus</taxon>
    </lineage>
</organism>